<evidence type="ECO:0000256" key="9">
    <source>
        <dbReference type="ARBA" id="ARBA00023065"/>
    </source>
</evidence>
<dbReference type="Pfam" id="PF00474">
    <property type="entry name" value="SSF"/>
    <property type="match status" value="1"/>
</dbReference>
<feature type="transmembrane region" description="Helical" evidence="14">
    <location>
        <begin position="160"/>
        <end position="176"/>
    </location>
</feature>
<keyword evidence="11" id="KW-0739">Sodium transport</keyword>
<evidence type="ECO:0000256" key="2">
    <source>
        <dbReference type="ARBA" id="ARBA00006434"/>
    </source>
</evidence>
<dbReference type="PROSITE" id="PS50283">
    <property type="entry name" value="NA_SOLUT_SYMP_3"/>
    <property type="match status" value="1"/>
</dbReference>
<organism evidence="15 16">
    <name type="scientific">Candidatus Allocopromorpha excrementigallinarum</name>
    <dbReference type="NCBI Taxonomy" id="2840742"/>
    <lineage>
        <taxon>Bacteria</taxon>
        <taxon>Bacillati</taxon>
        <taxon>Bacillota</taxon>
        <taxon>Clostridia</taxon>
        <taxon>Eubacteriales</taxon>
        <taxon>Eubacteriaceae</taxon>
        <taxon>Eubacteriaceae incertae sedis</taxon>
        <taxon>Candidatus Allocopromorpha</taxon>
    </lineage>
</organism>
<keyword evidence="8" id="KW-0915">Sodium</keyword>
<dbReference type="InterPro" id="IPR001734">
    <property type="entry name" value="Na/solute_symporter"/>
</dbReference>
<keyword evidence="6" id="KW-0769">Symport</keyword>
<reference evidence="15" key="1">
    <citation type="submission" date="2020-10" db="EMBL/GenBank/DDBJ databases">
        <authorList>
            <person name="Gilroy R."/>
        </authorList>
    </citation>
    <scope>NUCLEOTIDE SEQUENCE</scope>
    <source>
        <strain evidence="15">ChiHcec3-6078</strain>
    </source>
</reference>
<proteinExistence type="inferred from homology"/>
<evidence type="ECO:0000256" key="3">
    <source>
        <dbReference type="ARBA" id="ARBA00022448"/>
    </source>
</evidence>
<accession>A0A9D1HZQ1</accession>
<protein>
    <submittedName>
        <fullName evidence="15">Sodium:solute symporter family protein</fullName>
    </submittedName>
</protein>
<evidence type="ECO:0000313" key="16">
    <source>
        <dbReference type="Proteomes" id="UP000824090"/>
    </source>
</evidence>
<comment type="similarity">
    <text evidence="2 13">Belongs to the sodium:solute symporter (SSF) (TC 2.A.21) family.</text>
</comment>
<feature type="transmembrane region" description="Helical" evidence="14">
    <location>
        <begin position="271"/>
        <end position="298"/>
    </location>
</feature>
<comment type="caution">
    <text evidence="15">The sequence shown here is derived from an EMBL/GenBank/DDBJ whole genome shotgun (WGS) entry which is preliminary data.</text>
</comment>
<dbReference type="EMBL" id="DVMP01000073">
    <property type="protein sequence ID" value="HIU25588.1"/>
    <property type="molecule type" value="Genomic_DNA"/>
</dbReference>
<evidence type="ECO:0000256" key="5">
    <source>
        <dbReference type="ARBA" id="ARBA00022692"/>
    </source>
</evidence>
<reference evidence="15" key="2">
    <citation type="journal article" date="2021" name="PeerJ">
        <title>Extensive microbial diversity within the chicken gut microbiome revealed by metagenomics and culture.</title>
        <authorList>
            <person name="Gilroy R."/>
            <person name="Ravi A."/>
            <person name="Getino M."/>
            <person name="Pursley I."/>
            <person name="Horton D.L."/>
            <person name="Alikhan N.F."/>
            <person name="Baker D."/>
            <person name="Gharbi K."/>
            <person name="Hall N."/>
            <person name="Watson M."/>
            <person name="Adriaenssens E.M."/>
            <person name="Foster-Nyarko E."/>
            <person name="Jarju S."/>
            <person name="Secka A."/>
            <person name="Antonio M."/>
            <person name="Oren A."/>
            <person name="Chaudhuri R.R."/>
            <person name="La Ragione R."/>
            <person name="Hildebrand F."/>
            <person name="Pallen M.J."/>
        </authorList>
    </citation>
    <scope>NUCLEOTIDE SEQUENCE</scope>
    <source>
        <strain evidence="15">ChiHcec3-6078</strain>
    </source>
</reference>
<dbReference type="Gene3D" id="1.20.1730.10">
    <property type="entry name" value="Sodium/glucose cotransporter"/>
    <property type="match status" value="1"/>
</dbReference>
<dbReference type="InterPro" id="IPR038377">
    <property type="entry name" value="Na/Glc_symporter_sf"/>
</dbReference>
<keyword evidence="3" id="KW-0813">Transport</keyword>
<evidence type="ECO:0000256" key="4">
    <source>
        <dbReference type="ARBA" id="ARBA00022475"/>
    </source>
</evidence>
<feature type="transmembrane region" description="Helical" evidence="14">
    <location>
        <begin position="188"/>
        <end position="208"/>
    </location>
</feature>
<feature type="transmembrane region" description="Helical" evidence="14">
    <location>
        <begin position="238"/>
        <end position="259"/>
    </location>
</feature>
<keyword evidence="9" id="KW-0406">Ion transport</keyword>
<dbReference type="GO" id="GO:0015293">
    <property type="term" value="F:symporter activity"/>
    <property type="evidence" value="ECO:0007669"/>
    <property type="project" value="UniProtKB-KW"/>
</dbReference>
<sequence>MVTNALTLMIICVFAFVPLLLGELARNRSLPTSEDFILQGRRMKILPMYATVFSTWMSAFAFIGGMAYFHEQGPIYMTTVGWDALFAILFISVGKRIWHYGRVHNYYTPTDFFDDIYDSEILNLIVTAISVVCTMIYLQVQIVGGLLAMEISTGGMISPYMGGIIFFAILVIYLWAGGLRAVAWTDAFYGILIIVTIISSGFFLMKVAGGTDYVFNALIERDPSNVALTGEEGGNRTAMWLSLFVIVPVGAFMGPQMWIRNYAAESEKNFYMLPWLLILSSIICVGTLFAGSAGVVLAEGSGDPDSAFFRLIMEYGPVFFRDFVIVGVFATIFSTANSQVHALSAVYTMDVYKRYINRNSSDRKLVSTAKWATLFISAVSYGLMVVIPGSILDLGVIAMGGMAQLFIPVMGALFWKRSTAGAAISGIVSGEAAFLISMLLGGGDSSICAIAGMFVNLFMFVTVVLVDKPRITVYKKIETYRNEYRQKGY</sequence>
<evidence type="ECO:0000256" key="14">
    <source>
        <dbReference type="SAM" id="Phobius"/>
    </source>
</evidence>
<comment type="subcellular location">
    <subcellularLocation>
        <location evidence="1">Cell membrane</location>
        <topology evidence="1">Multi-pass membrane protein</topology>
    </subcellularLocation>
</comment>
<dbReference type="GO" id="GO:0005886">
    <property type="term" value="C:plasma membrane"/>
    <property type="evidence" value="ECO:0007669"/>
    <property type="project" value="UniProtKB-SubCell"/>
</dbReference>
<feature type="transmembrane region" description="Helical" evidence="14">
    <location>
        <begin position="46"/>
        <end position="69"/>
    </location>
</feature>
<evidence type="ECO:0000256" key="1">
    <source>
        <dbReference type="ARBA" id="ARBA00004651"/>
    </source>
</evidence>
<feature type="transmembrane region" description="Helical" evidence="14">
    <location>
        <begin position="368"/>
        <end position="388"/>
    </location>
</feature>
<feature type="transmembrane region" description="Helical" evidence="14">
    <location>
        <begin position="75"/>
        <end position="93"/>
    </location>
</feature>
<keyword evidence="5 14" id="KW-0812">Transmembrane</keyword>
<dbReference type="Proteomes" id="UP000824090">
    <property type="component" value="Unassembled WGS sequence"/>
</dbReference>
<evidence type="ECO:0000313" key="15">
    <source>
        <dbReference type="EMBL" id="HIU25588.1"/>
    </source>
</evidence>
<dbReference type="AlphaFoldDB" id="A0A9D1HZQ1"/>
<feature type="transmembrane region" description="Helical" evidence="14">
    <location>
        <begin position="121"/>
        <end position="140"/>
    </location>
</feature>
<feature type="transmembrane region" description="Helical" evidence="14">
    <location>
        <begin position="394"/>
        <end position="415"/>
    </location>
</feature>
<evidence type="ECO:0000256" key="7">
    <source>
        <dbReference type="ARBA" id="ARBA00022989"/>
    </source>
</evidence>
<dbReference type="InterPro" id="IPR050277">
    <property type="entry name" value="Sodium:Solute_Symporter"/>
</dbReference>
<evidence type="ECO:0000256" key="11">
    <source>
        <dbReference type="ARBA" id="ARBA00023201"/>
    </source>
</evidence>
<feature type="transmembrane region" description="Helical" evidence="14">
    <location>
        <begin position="422"/>
        <end position="441"/>
    </location>
</feature>
<keyword evidence="7 14" id="KW-1133">Transmembrane helix</keyword>
<feature type="transmembrane region" description="Helical" evidence="14">
    <location>
        <begin position="447"/>
        <end position="466"/>
    </location>
</feature>
<evidence type="ECO:0000256" key="6">
    <source>
        <dbReference type="ARBA" id="ARBA00022847"/>
    </source>
</evidence>
<dbReference type="CDD" id="cd10322">
    <property type="entry name" value="SLC5sbd"/>
    <property type="match status" value="1"/>
</dbReference>
<dbReference type="GO" id="GO:0006814">
    <property type="term" value="P:sodium ion transport"/>
    <property type="evidence" value="ECO:0007669"/>
    <property type="project" value="UniProtKB-KW"/>
</dbReference>
<keyword evidence="4" id="KW-1003">Cell membrane</keyword>
<name>A0A9D1HZQ1_9FIRM</name>
<evidence type="ECO:0000256" key="13">
    <source>
        <dbReference type="RuleBase" id="RU362091"/>
    </source>
</evidence>
<feature type="transmembrane region" description="Helical" evidence="14">
    <location>
        <begin position="6"/>
        <end position="25"/>
    </location>
</feature>
<evidence type="ECO:0000256" key="8">
    <source>
        <dbReference type="ARBA" id="ARBA00023053"/>
    </source>
</evidence>
<evidence type="ECO:0000256" key="12">
    <source>
        <dbReference type="ARBA" id="ARBA00033708"/>
    </source>
</evidence>
<keyword evidence="10 14" id="KW-0472">Membrane</keyword>
<evidence type="ECO:0000256" key="10">
    <source>
        <dbReference type="ARBA" id="ARBA00023136"/>
    </source>
</evidence>
<gene>
    <name evidence="15" type="ORF">IAC50_03755</name>
</gene>
<comment type="catalytic activity">
    <reaction evidence="12">
        <text>L-proline(in) + Na(+)(in) = L-proline(out) + Na(+)(out)</text>
        <dbReference type="Rhea" id="RHEA:28967"/>
        <dbReference type="ChEBI" id="CHEBI:29101"/>
        <dbReference type="ChEBI" id="CHEBI:60039"/>
    </reaction>
</comment>
<feature type="transmembrane region" description="Helical" evidence="14">
    <location>
        <begin position="318"/>
        <end position="347"/>
    </location>
</feature>
<dbReference type="PANTHER" id="PTHR48086">
    <property type="entry name" value="SODIUM/PROLINE SYMPORTER-RELATED"/>
    <property type="match status" value="1"/>
</dbReference>
<dbReference type="PANTHER" id="PTHR48086:SF3">
    <property type="entry name" value="SODIUM_PROLINE SYMPORTER"/>
    <property type="match status" value="1"/>
</dbReference>